<dbReference type="Proteomes" id="UP000824120">
    <property type="component" value="Chromosome 1"/>
</dbReference>
<protein>
    <submittedName>
        <fullName evidence="2">Uncharacterized protein</fullName>
    </submittedName>
</protein>
<name>A0A9J6B3Q6_SOLCO</name>
<proteinExistence type="predicted"/>
<sequence length="183" mass="20869">MELEHAHPVGTHQSTNQHPIHRASHSAETLQTKLSGNIALMVNSVAALHGMVSGRREPRLNSIHSFGIRARYGYNRAHLQQGQFATYVWKSFAANVGITTNHITLHKLNMQWWSTKNNIEAHRLLLQATPIFICWNLWKNRCANKYGGKQSKVSRVKYVVYKDNYKFMTTISLTSNGLRTRGT</sequence>
<feature type="region of interest" description="Disordered" evidence="1">
    <location>
        <begin position="1"/>
        <end position="28"/>
    </location>
</feature>
<comment type="caution">
    <text evidence="2">The sequence shown here is derived from an EMBL/GenBank/DDBJ whole genome shotgun (WGS) entry which is preliminary data.</text>
</comment>
<reference evidence="2 3" key="1">
    <citation type="submission" date="2020-09" db="EMBL/GenBank/DDBJ databases">
        <title>De no assembly of potato wild relative species, Solanum commersonii.</title>
        <authorList>
            <person name="Cho K."/>
        </authorList>
    </citation>
    <scope>NUCLEOTIDE SEQUENCE [LARGE SCALE GENOMIC DNA]</scope>
    <source>
        <strain evidence="2">LZ3.2</strain>
        <tissue evidence="2">Leaf</tissue>
    </source>
</reference>
<gene>
    <name evidence="2" type="ORF">H5410_003054</name>
</gene>
<keyword evidence="3" id="KW-1185">Reference proteome</keyword>
<dbReference type="EMBL" id="JACXVP010000001">
    <property type="protein sequence ID" value="KAG5631337.1"/>
    <property type="molecule type" value="Genomic_DNA"/>
</dbReference>
<evidence type="ECO:0000313" key="2">
    <source>
        <dbReference type="EMBL" id="KAG5631337.1"/>
    </source>
</evidence>
<dbReference type="AlphaFoldDB" id="A0A9J6B3Q6"/>
<organism evidence="2 3">
    <name type="scientific">Solanum commersonii</name>
    <name type="common">Commerson's wild potato</name>
    <name type="synonym">Commerson's nightshade</name>
    <dbReference type="NCBI Taxonomy" id="4109"/>
    <lineage>
        <taxon>Eukaryota</taxon>
        <taxon>Viridiplantae</taxon>
        <taxon>Streptophyta</taxon>
        <taxon>Embryophyta</taxon>
        <taxon>Tracheophyta</taxon>
        <taxon>Spermatophyta</taxon>
        <taxon>Magnoliopsida</taxon>
        <taxon>eudicotyledons</taxon>
        <taxon>Gunneridae</taxon>
        <taxon>Pentapetalae</taxon>
        <taxon>asterids</taxon>
        <taxon>lamiids</taxon>
        <taxon>Solanales</taxon>
        <taxon>Solanaceae</taxon>
        <taxon>Solanoideae</taxon>
        <taxon>Solaneae</taxon>
        <taxon>Solanum</taxon>
    </lineage>
</organism>
<evidence type="ECO:0000256" key="1">
    <source>
        <dbReference type="SAM" id="MobiDB-lite"/>
    </source>
</evidence>
<accession>A0A9J6B3Q6</accession>
<evidence type="ECO:0000313" key="3">
    <source>
        <dbReference type="Proteomes" id="UP000824120"/>
    </source>
</evidence>